<dbReference type="AlphaFoldDB" id="A0A9D1UVD0"/>
<dbReference type="Proteomes" id="UP000824151">
    <property type="component" value="Unassembled WGS sequence"/>
</dbReference>
<dbReference type="GO" id="GO:0004553">
    <property type="term" value="F:hydrolase activity, hydrolyzing O-glycosyl compounds"/>
    <property type="evidence" value="ECO:0007669"/>
    <property type="project" value="TreeGrafter"/>
</dbReference>
<accession>A0A9D1UVD0</accession>
<sequence>REGIHLGAMAGTVDMVLRCYAGVETRADALWLHPLLPDELPEARFRMRYRNQPILVHMNHEEVTLTLSQGSAEPIDVNVEGTPKSLSPGETWTVKLEHSARAHQRTPAVTS</sequence>
<feature type="non-terminal residue" evidence="2">
    <location>
        <position position="1"/>
    </location>
</feature>
<organism evidence="2 3">
    <name type="scientific">Candidatus Nesterenkonia stercoripullorum</name>
    <dbReference type="NCBI Taxonomy" id="2838701"/>
    <lineage>
        <taxon>Bacteria</taxon>
        <taxon>Bacillati</taxon>
        <taxon>Actinomycetota</taxon>
        <taxon>Actinomycetes</taxon>
        <taxon>Micrococcales</taxon>
        <taxon>Micrococcaceae</taxon>
        <taxon>Nesterenkonia</taxon>
    </lineage>
</organism>
<evidence type="ECO:0000313" key="3">
    <source>
        <dbReference type="Proteomes" id="UP000824151"/>
    </source>
</evidence>
<gene>
    <name evidence="2" type="ORF">H9871_13140</name>
</gene>
<dbReference type="PANTHER" id="PTHR11051">
    <property type="entry name" value="GLYCOSYL HYDROLASE-RELATED"/>
    <property type="match status" value="1"/>
</dbReference>
<evidence type="ECO:0000313" key="2">
    <source>
        <dbReference type="EMBL" id="HIX01071.1"/>
    </source>
</evidence>
<feature type="domain" description="Glycoside hydrolase family 65 C-terminal" evidence="1">
    <location>
        <begin position="24"/>
        <end position="83"/>
    </location>
</feature>
<dbReference type="GO" id="GO:0005975">
    <property type="term" value="P:carbohydrate metabolic process"/>
    <property type="evidence" value="ECO:0007669"/>
    <property type="project" value="InterPro"/>
</dbReference>
<comment type="caution">
    <text evidence="2">The sequence shown here is derived from an EMBL/GenBank/DDBJ whole genome shotgun (WGS) entry which is preliminary data.</text>
</comment>
<dbReference type="EMBL" id="DXGD01000490">
    <property type="protein sequence ID" value="HIX01071.1"/>
    <property type="molecule type" value="Genomic_DNA"/>
</dbReference>
<reference evidence="2" key="1">
    <citation type="journal article" date="2021" name="PeerJ">
        <title>Extensive microbial diversity within the chicken gut microbiome revealed by metagenomics and culture.</title>
        <authorList>
            <person name="Gilroy R."/>
            <person name="Ravi A."/>
            <person name="Getino M."/>
            <person name="Pursley I."/>
            <person name="Horton D.L."/>
            <person name="Alikhan N.F."/>
            <person name="Baker D."/>
            <person name="Gharbi K."/>
            <person name="Hall N."/>
            <person name="Watson M."/>
            <person name="Adriaenssens E.M."/>
            <person name="Foster-Nyarko E."/>
            <person name="Jarju S."/>
            <person name="Secka A."/>
            <person name="Antonio M."/>
            <person name="Oren A."/>
            <person name="Chaudhuri R.R."/>
            <person name="La Ragione R."/>
            <person name="Hildebrand F."/>
            <person name="Pallen M.J."/>
        </authorList>
    </citation>
    <scope>NUCLEOTIDE SEQUENCE</scope>
    <source>
        <strain evidence="2">ChiHejej3B27-3195</strain>
    </source>
</reference>
<evidence type="ECO:0000259" key="1">
    <source>
        <dbReference type="Pfam" id="PF03633"/>
    </source>
</evidence>
<dbReference type="InterPro" id="IPR005194">
    <property type="entry name" value="Glyco_hydro_65_C"/>
</dbReference>
<dbReference type="SUPFAM" id="SSF48208">
    <property type="entry name" value="Six-hairpin glycosidases"/>
    <property type="match status" value="1"/>
</dbReference>
<dbReference type="Gene3D" id="2.60.420.10">
    <property type="entry name" value="Maltose phosphorylase, domain 3"/>
    <property type="match status" value="1"/>
</dbReference>
<name>A0A9D1UVD0_9MICC</name>
<reference evidence="2" key="2">
    <citation type="submission" date="2021-04" db="EMBL/GenBank/DDBJ databases">
        <authorList>
            <person name="Gilroy R."/>
        </authorList>
    </citation>
    <scope>NUCLEOTIDE SEQUENCE</scope>
    <source>
        <strain evidence="2">ChiHejej3B27-3195</strain>
    </source>
</reference>
<protein>
    <recommendedName>
        <fullName evidence="1">Glycoside hydrolase family 65 C-terminal domain-containing protein</fullName>
    </recommendedName>
</protein>
<proteinExistence type="predicted"/>
<dbReference type="InterPro" id="IPR008928">
    <property type="entry name" value="6-hairpin_glycosidase_sf"/>
</dbReference>
<dbReference type="PANTHER" id="PTHR11051:SF8">
    <property type="entry name" value="PROTEIN-GLUCOSYLGALACTOSYLHYDROXYLYSINE GLUCOSIDASE"/>
    <property type="match status" value="1"/>
</dbReference>
<dbReference type="Pfam" id="PF03633">
    <property type="entry name" value="Glyco_hydro_65C"/>
    <property type="match status" value="1"/>
</dbReference>